<dbReference type="Proteomes" id="UP000276133">
    <property type="component" value="Unassembled WGS sequence"/>
</dbReference>
<protein>
    <submittedName>
        <fullName evidence="1">Uncharacterized protein</fullName>
    </submittedName>
</protein>
<comment type="caution">
    <text evidence="1">The sequence shown here is derived from an EMBL/GenBank/DDBJ whole genome shotgun (WGS) entry which is preliminary data.</text>
</comment>
<dbReference type="AlphaFoldDB" id="A0A3M7RNW0"/>
<proteinExistence type="predicted"/>
<dbReference type="EMBL" id="REGN01002990">
    <property type="protein sequence ID" value="RNA25047.1"/>
    <property type="molecule type" value="Genomic_DNA"/>
</dbReference>
<evidence type="ECO:0000313" key="1">
    <source>
        <dbReference type="EMBL" id="RNA25047.1"/>
    </source>
</evidence>
<evidence type="ECO:0000313" key="2">
    <source>
        <dbReference type="Proteomes" id="UP000276133"/>
    </source>
</evidence>
<accession>A0A3M7RNW0</accession>
<organism evidence="1 2">
    <name type="scientific">Brachionus plicatilis</name>
    <name type="common">Marine rotifer</name>
    <name type="synonym">Brachionus muelleri</name>
    <dbReference type="NCBI Taxonomy" id="10195"/>
    <lineage>
        <taxon>Eukaryota</taxon>
        <taxon>Metazoa</taxon>
        <taxon>Spiralia</taxon>
        <taxon>Gnathifera</taxon>
        <taxon>Rotifera</taxon>
        <taxon>Eurotatoria</taxon>
        <taxon>Monogononta</taxon>
        <taxon>Pseudotrocha</taxon>
        <taxon>Ploima</taxon>
        <taxon>Brachionidae</taxon>
        <taxon>Brachionus</taxon>
    </lineage>
</organism>
<keyword evidence="2" id="KW-1185">Reference proteome</keyword>
<name>A0A3M7RNW0_BRAPC</name>
<sequence>MILKLLISEHLTQNLHFKIHREIVLNKKTTSLLCLSAKIKNKITELFHRNLFRQIQLNIDHFSICLSFQFHLKENSSKNSLSWPKNPVSMLLGQSLNIDQIEFKLYIKIEK</sequence>
<gene>
    <name evidence="1" type="ORF">BpHYR1_025676</name>
</gene>
<reference evidence="1 2" key="1">
    <citation type="journal article" date="2018" name="Sci. Rep.">
        <title>Genomic signatures of local adaptation to the degree of environmental predictability in rotifers.</title>
        <authorList>
            <person name="Franch-Gras L."/>
            <person name="Hahn C."/>
            <person name="Garcia-Roger E.M."/>
            <person name="Carmona M.J."/>
            <person name="Serra M."/>
            <person name="Gomez A."/>
        </authorList>
    </citation>
    <scope>NUCLEOTIDE SEQUENCE [LARGE SCALE GENOMIC DNA]</scope>
    <source>
        <strain evidence="1">HYR1</strain>
    </source>
</reference>